<dbReference type="SMART" id="SM00382">
    <property type="entry name" value="AAA"/>
    <property type="match status" value="1"/>
</dbReference>
<accession>A0AAW5BPD0</accession>
<dbReference type="InterPro" id="IPR004780">
    <property type="entry name" value="SRP"/>
</dbReference>
<dbReference type="InterPro" id="IPR042101">
    <property type="entry name" value="SRP54_N_sf"/>
</dbReference>
<keyword evidence="7 9" id="KW-0687">Ribonucleoprotein</keyword>
<comment type="caution">
    <text evidence="12">The sequence shown here is derived from an EMBL/GenBank/DDBJ whole genome shotgun (WGS) entry which is preliminary data.</text>
</comment>
<gene>
    <name evidence="9 12" type="primary">ffh</name>
    <name evidence="13" type="ORF">G5B36_10170</name>
    <name evidence="12" type="ORF">L0N08_07175</name>
</gene>
<evidence type="ECO:0000313" key="15">
    <source>
        <dbReference type="Proteomes" id="UP001299608"/>
    </source>
</evidence>
<evidence type="ECO:0000313" key="12">
    <source>
        <dbReference type="EMBL" id="MCG4745188.1"/>
    </source>
</evidence>
<dbReference type="InterPro" id="IPR022941">
    <property type="entry name" value="SRP54"/>
</dbReference>
<feature type="binding site" evidence="9">
    <location>
        <begin position="191"/>
        <end position="195"/>
    </location>
    <ligand>
        <name>GTP</name>
        <dbReference type="ChEBI" id="CHEBI:37565"/>
    </ligand>
</feature>
<dbReference type="GO" id="GO:0048500">
    <property type="term" value="C:signal recognition particle"/>
    <property type="evidence" value="ECO:0007669"/>
    <property type="project" value="UniProtKB-UniRule"/>
</dbReference>
<evidence type="ECO:0000256" key="4">
    <source>
        <dbReference type="ARBA" id="ARBA00022884"/>
    </source>
</evidence>
<dbReference type="Proteomes" id="UP000669239">
    <property type="component" value="Unassembled WGS sequence"/>
</dbReference>
<evidence type="ECO:0000256" key="3">
    <source>
        <dbReference type="ARBA" id="ARBA00022801"/>
    </source>
</evidence>
<comment type="subunit">
    <text evidence="9">Part of the signal recognition particle protein translocation system, which is composed of SRP and FtsY.</text>
</comment>
<evidence type="ECO:0000313" key="14">
    <source>
        <dbReference type="Proteomes" id="UP000669239"/>
    </source>
</evidence>
<keyword evidence="10" id="KW-0175">Coiled coil</keyword>
<dbReference type="InterPro" id="IPR027417">
    <property type="entry name" value="P-loop_NTPase"/>
</dbReference>
<comment type="subcellular location">
    <subcellularLocation>
        <location evidence="9">Cytoplasm</location>
    </subcellularLocation>
    <text evidence="9">The SRP-RNC complex is targeted to the cytoplasmic membrane.</text>
</comment>
<dbReference type="HAMAP" id="MF_00306">
    <property type="entry name" value="SRP54"/>
    <property type="match status" value="1"/>
</dbReference>
<evidence type="ECO:0000256" key="5">
    <source>
        <dbReference type="ARBA" id="ARBA00023134"/>
    </source>
</evidence>
<dbReference type="EMBL" id="JAAITT010000012">
    <property type="protein sequence ID" value="NSJ49063.1"/>
    <property type="molecule type" value="Genomic_DNA"/>
</dbReference>
<dbReference type="InterPro" id="IPR000897">
    <property type="entry name" value="SRP54_GTPase_dom"/>
</dbReference>
<dbReference type="InterPro" id="IPR013822">
    <property type="entry name" value="Signal_recog_particl_SRP54_hlx"/>
</dbReference>
<protein>
    <recommendedName>
        <fullName evidence="9">Signal recognition particle protein</fullName>
        <ecNumber evidence="9">3.6.5.4</ecNumber>
    </recommendedName>
    <alternativeName>
        <fullName evidence="9">Fifty-four homolog</fullName>
    </alternativeName>
</protein>
<feature type="coiled-coil region" evidence="10">
    <location>
        <begin position="298"/>
        <end position="330"/>
    </location>
</feature>
<evidence type="ECO:0000256" key="1">
    <source>
        <dbReference type="ARBA" id="ARBA00005450"/>
    </source>
</evidence>
<proteinExistence type="inferred from homology"/>
<dbReference type="CDD" id="cd18539">
    <property type="entry name" value="SRP_G"/>
    <property type="match status" value="1"/>
</dbReference>
<comment type="domain">
    <text evidence="9">Composed of three domains: the N-terminal N domain, which is responsible for interactions with the ribosome, the central G domain, which binds GTP, and the C-terminal M domain, which binds the RNA and the signal sequence of the RNC.</text>
</comment>
<dbReference type="EMBL" id="JAKNGE010000007">
    <property type="protein sequence ID" value="MCG4745188.1"/>
    <property type="molecule type" value="Genomic_DNA"/>
</dbReference>
<evidence type="ECO:0000259" key="11">
    <source>
        <dbReference type="PROSITE" id="PS00300"/>
    </source>
</evidence>
<keyword evidence="4 9" id="KW-0694">RNA-binding</keyword>
<dbReference type="InterPro" id="IPR004125">
    <property type="entry name" value="Signal_recog_particle_SRP54_M"/>
</dbReference>
<organism evidence="12 15">
    <name type="scientific">Enterocloster aldenensis</name>
    <dbReference type="NCBI Taxonomy" id="358742"/>
    <lineage>
        <taxon>Bacteria</taxon>
        <taxon>Bacillati</taxon>
        <taxon>Bacillota</taxon>
        <taxon>Clostridia</taxon>
        <taxon>Lachnospirales</taxon>
        <taxon>Lachnospiraceae</taxon>
        <taxon>Enterocloster</taxon>
    </lineage>
</organism>
<keyword evidence="5 9" id="KW-0342">GTP-binding</keyword>
<dbReference type="GO" id="GO:0006614">
    <property type="term" value="P:SRP-dependent cotranslational protein targeting to membrane"/>
    <property type="evidence" value="ECO:0007669"/>
    <property type="project" value="InterPro"/>
</dbReference>
<keyword evidence="6 9" id="KW-0733">Signal recognition particle</keyword>
<evidence type="ECO:0000256" key="7">
    <source>
        <dbReference type="ARBA" id="ARBA00023274"/>
    </source>
</evidence>
<dbReference type="SUPFAM" id="SSF52540">
    <property type="entry name" value="P-loop containing nucleoside triphosphate hydrolases"/>
    <property type="match status" value="1"/>
</dbReference>
<evidence type="ECO:0000256" key="8">
    <source>
        <dbReference type="ARBA" id="ARBA00048027"/>
    </source>
</evidence>
<dbReference type="PANTHER" id="PTHR11564:SF5">
    <property type="entry name" value="SIGNAL RECOGNITION PARTICLE SUBUNIT SRP54"/>
    <property type="match status" value="1"/>
</dbReference>
<dbReference type="SMART" id="SM00963">
    <property type="entry name" value="SRP54_N"/>
    <property type="match status" value="1"/>
</dbReference>
<dbReference type="GO" id="GO:0008312">
    <property type="term" value="F:7S RNA binding"/>
    <property type="evidence" value="ECO:0007669"/>
    <property type="project" value="InterPro"/>
</dbReference>
<dbReference type="InterPro" id="IPR036891">
    <property type="entry name" value="Signal_recog_part_SRP54_M_sf"/>
</dbReference>
<dbReference type="Proteomes" id="UP001299608">
    <property type="component" value="Unassembled WGS sequence"/>
</dbReference>
<dbReference type="FunFam" id="3.40.50.300:FF:000022">
    <property type="entry name" value="Signal recognition particle 54 kDa subunit"/>
    <property type="match status" value="1"/>
</dbReference>
<reference evidence="13" key="2">
    <citation type="submission" date="2020-02" db="EMBL/GenBank/DDBJ databases">
        <authorList>
            <person name="Littmann E."/>
            <person name="Sorbara M."/>
        </authorList>
    </citation>
    <scope>NUCLEOTIDE SEQUENCE</scope>
    <source>
        <strain evidence="13">MSK.1.17</strain>
    </source>
</reference>
<dbReference type="PANTHER" id="PTHR11564">
    <property type="entry name" value="SIGNAL RECOGNITION PARTICLE 54K PROTEIN SRP54"/>
    <property type="match status" value="1"/>
</dbReference>
<dbReference type="InterPro" id="IPR003593">
    <property type="entry name" value="AAA+_ATPase"/>
</dbReference>
<comment type="similarity">
    <text evidence="1 9">Belongs to the GTP-binding SRP family. SRP54 subfamily.</text>
</comment>
<reference evidence="12" key="3">
    <citation type="submission" date="2022-01" db="EMBL/GenBank/DDBJ databases">
        <title>Collection of gut derived symbiotic bacterial strains cultured from healthy donors.</title>
        <authorList>
            <person name="Lin H."/>
            <person name="Kohout C."/>
            <person name="Waligurski E."/>
            <person name="Pamer E.G."/>
        </authorList>
    </citation>
    <scope>NUCLEOTIDE SEQUENCE</scope>
    <source>
        <strain evidence="12">DFI.6.55</strain>
    </source>
</reference>
<comment type="catalytic activity">
    <reaction evidence="8 9">
        <text>GTP + H2O = GDP + phosphate + H(+)</text>
        <dbReference type="Rhea" id="RHEA:19669"/>
        <dbReference type="ChEBI" id="CHEBI:15377"/>
        <dbReference type="ChEBI" id="CHEBI:15378"/>
        <dbReference type="ChEBI" id="CHEBI:37565"/>
        <dbReference type="ChEBI" id="CHEBI:43474"/>
        <dbReference type="ChEBI" id="CHEBI:58189"/>
        <dbReference type="EC" id="3.6.5.4"/>
    </reaction>
</comment>
<dbReference type="GeneID" id="97206406"/>
<name>A0AAW5BPD0_9FIRM</name>
<dbReference type="PROSITE" id="PS00300">
    <property type="entry name" value="SRP54"/>
    <property type="match status" value="1"/>
</dbReference>
<dbReference type="Pfam" id="PF02881">
    <property type="entry name" value="SRP54_N"/>
    <property type="match status" value="1"/>
</dbReference>
<evidence type="ECO:0000313" key="13">
    <source>
        <dbReference type="EMBL" id="NSJ49063.1"/>
    </source>
</evidence>
<dbReference type="RefSeq" id="WP_117559867.1">
    <property type="nucleotide sequence ID" value="NZ_BAABZL010000001.1"/>
</dbReference>
<dbReference type="Gene3D" id="1.10.260.30">
    <property type="entry name" value="Signal recognition particle, SRP54 subunit, M-domain"/>
    <property type="match status" value="1"/>
</dbReference>
<dbReference type="SMART" id="SM00962">
    <property type="entry name" value="SRP54"/>
    <property type="match status" value="1"/>
</dbReference>
<evidence type="ECO:0000256" key="2">
    <source>
        <dbReference type="ARBA" id="ARBA00022741"/>
    </source>
</evidence>
<keyword evidence="2 9" id="KW-0547">Nucleotide-binding</keyword>
<keyword evidence="3 9" id="KW-0378">Hydrolase</keyword>
<dbReference type="Gene3D" id="1.20.120.140">
    <property type="entry name" value="Signal recognition particle SRP54, nucleotide-binding domain"/>
    <property type="match status" value="1"/>
</dbReference>
<feature type="binding site" evidence="9">
    <location>
        <begin position="249"/>
        <end position="252"/>
    </location>
    <ligand>
        <name>GTP</name>
        <dbReference type="ChEBI" id="CHEBI:37565"/>
    </ligand>
</feature>
<feature type="domain" description="SRP54-type proteins GTP-binding" evidence="11">
    <location>
        <begin position="270"/>
        <end position="283"/>
    </location>
</feature>
<evidence type="ECO:0000256" key="9">
    <source>
        <dbReference type="HAMAP-Rule" id="MF_00306"/>
    </source>
</evidence>
<sequence length="458" mass="49543">MAFESLSDKLQNVFKNLRSKGRLTEADVKAALKEVKMALLEADVSFRVVKQFINDLQERAVGEDVFGSLTPGQTVVKIVTEELVKLMGSETTEIALKPGNEITVIMMAGLQGAGKTTTTAKIAGKLKAKGRKPLLAACDVYRPAAIKQLQVNGEKVGIPVFSMGDKNKPVDIAKAAVEHAAKNGMNVVILDTAGRLHIDEDMMEELIGIKSNVDVHQTILVVDAMTGQDAVNVSGSFNDKVGIDGVILTKLDGDTRGGAALSIRAVTGKPILYVGMGEKLSDLEQFYPDRMASRILGMGDIQSLIEKAAAEVDEEQAKELSQKLRKAEFDYNDFLTQMQQIKKMGGMGSILSMMPGMGSQLSGVDMDEGEKSMRRVESIILSMTKEERANPNLMNPSRKQRIARGAGVEISEVNRLVKQFDQMKKMMKQMPGLMGGGKKRGGFGGLGGLMGGKMKLPF</sequence>
<dbReference type="Pfam" id="PF00448">
    <property type="entry name" value="SRP54"/>
    <property type="match status" value="1"/>
</dbReference>
<comment type="function">
    <text evidence="9">Involved in targeting and insertion of nascent membrane proteins into the cytoplasmic membrane. Binds to the hydrophobic signal sequence of the ribosome-nascent chain (RNC) as it emerges from the ribosomes. The SRP-RNC complex is then targeted to the cytoplasmic membrane where it interacts with the SRP receptor FtsY.</text>
</comment>
<dbReference type="EC" id="3.6.5.4" evidence="9"/>
<dbReference type="NCBIfam" id="TIGR00959">
    <property type="entry name" value="ffh"/>
    <property type="match status" value="1"/>
</dbReference>
<keyword evidence="14" id="KW-1185">Reference proteome</keyword>
<reference evidence="13 14" key="1">
    <citation type="journal article" date="2020" name="Cell Host Microbe">
        <title>Functional and Genomic Variation between Human-Derived Isolates of Lachnospiraceae Reveals Inter- and Intra-Species Diversity.</title>
        <authorList>
            <person name="Sorbara M.T."/>
            <person name="Littmann E.R."/>
            <person name="Fontana E."/>
            <person name="Moody T.U."/>
            <person name="Kohout C.E."/>
            <person name="Gjonbalaj M."/>
            <person name="Eaton V."/>
            <person name="Seok R."/>
            <person name="Leiner I.M."/>
            <person name="Pamer E.G."/>
        </authorList>
    </citation>
    <scope>NUCLEOTIDE SEQUENCE [LARGE SCALE GENOMIC DNA]</scope>
    <source>
        <strain evidence="13 14">MSK.1.17</strain>
    </source>
</reference>
<dbReference type="GO" id="GO:0003924">
    <property type="term" value="F:GTPase activity"/>
    <property type="evidence" value="ECO:0007669"/>
    <property type="project" value="UniProtKB-UniRule"/>
</dbReference>
<dbReference type="AlphaFoldDB" id="A0AAW5BPD0"/>
<keyword evidence="9" id="KW-0963">Cytoplasm</keyword>
<feature type="binding site" evidence="9">
    <location>
        <begin position="109"/>
        <end position="116"/>
    </location>
    <ligand>
        <name>GTP</name>
        <dbReference type="ChEBI" id="CHEBI:37565"/>
    </ligand>
</feature>
<dbReference type="GO" id="GO:0005525">
    <property type="term" value="F:GTP binding"/>
    <property type="evidence" value="ECO:0007669"/>
    <property type="project" value="UniProtKB-UniRule"/>
</dbReference>
<dbReference type="Pfam" id="PF02978">
    <property type="entry name" value="SRP_SPB"/>
    <property type="match status" value="1"/>
</dbReference>
<dbReference type="SUPFAM" id="SSF47446">
    <property type="entry name" value="Signal peptide-binding domain"/>
    <property type="match status" value="1"/>
</dbReference>
<dbReference type="Gene3D" id="3.40.50.300">
    <property type="entry name" value="P-loop containing nucleotide triphosphate hydrolases"/>
    <property type="match status" value="1"/>
</dbReference>
<evidence type="ECO:0000256" key="10">
    <source>
        <dbReference type="SAM" id="Coils"/>
    </source>
</evidence>
<evidence type="ECO:0000256" key="6">
    <source>
        <dbReference type="ARBA" id="ARBA00023135"/>
    </source>
</evidence>